<evidence type="ECO:0000313" key="1">
    <source>
        <dbReference type="EMBL" id="ART22246.1"/>
    </source>
</evidence>
<dbReference type="KEGG" id="cstr:CBE89_12695"/>
<proteinExistence type="predicted"/>
<dbReference type="Proteomes" id="UP000250197">
    <property type="component" value="Chromosome"/>
</dbReference>
<gene>
    <name evidence="1" type="ORF">CBE89_12695</name>
</gene>
<protein>
    <submittedName>
        <fullName evidence="1">Uncharacterized protein</fullName>
    </submittedName>
</protein>
<dbReference type="AlphaFoldDB" id="A0A2Z2IZK4"/>
<evidence type="ECO:0000313" key="2">
    <source>
        <dbReference type="Proteomes" id="UP000250197"/>
    </source>
</evidence>
<organism evidence="1 2">
    <name type="scientific">Corynebacterium striatum</name>
    <dbReference type="NCBI Taxonomy" id="43770"/>
    <lineage>
        <taxon>Bacteria</taxon>
        <taxon>Bacillati</taxon>
        <taxon>Actinomycetota</taxon>
        <taxon>Actinomycetes</taxon>
        <taxon>Mycobacteriales</taxon>
        <taxon>Corynebacteriaceae</taxon>
        <taxon>Corynebacterium</taxon>
    </lineage>
</organism>
<reference evidence="1 2" key="1">
    <citation type="submission" date="2017-05" db="EMBL/GenBank/DDBJ databases">
        <title>Complete genome sequence of Corynebacterium striatum KC-Na-1 isolated from Neophocaena asiaeorientalis in Korea.</title>
        <authorList>
            <person name="Kim J.H."/>
            <person name="Lee K."/>
        </authorList>
    </citation>
    <scope>NUCLEOTIDE SEQUENCE [LARGE SCALE GENOMIC DNA]</scope>
    <source>
        <strain evidence="1 2">KC-Na-01</strain>
    </source>
</reference>
<name>A0A2Z2IZK4_CORST</name>
<dbReference type="EMBL" id="CP021252">
    <property type="protein sequence ID" value="ART22246.1"/>
    <property type="molecule type" value="Genomic_DNA"/>
</dbReference>
<sequence>MAKKASVAKNEENFFLFSLSQWEIYEIPHEVYLEVKAMESPLTREQNISHWVSPEVREEIERWIQ</sequence>
<accession>A0A2Z2IZK4</accession>